<dbReference type="Proteomes" id="UP001597263">
    <property type="component" value="Unassembled WGS sequence"/>
</dbReference>
<dbReference type="EMBL" id="JBHTMA010000033">
    <property type="protein sequence ID" value="MFD1226997.1"/>
    <property type="molecule type" value="Genomic_DNA"/>
</dbReference>
<gene>
    <name evidence="1" type="ORF">ACFQ35_07530</name>
</gene>
<dbReference type="RefSeq" id="WP_289387239.1">
    <property type="nucleotide sequence ID" value="NZ_JAUCBM010000005.1"/>
</dbReference>
<proteinExistence type="predicted"/>
<evidence type="ECO:0000313" key="2">
    <source>
        <dbReference type="Proteomes" id="UP001597263"/>
    </source>
</evidence>
<name>A0ABW3V2Y0_9HYPH</name>
<sequence length="82" mass="9224">MLEYTGLYDCFAENPGFTTHGYSEQFIRIKHFQTVFNCSTAFKRVRLNAAIECFPDVSGNKIANAPATIFEVARLSPPPEFS</sequence>
<keyword evidence="2" id="KW-1185">Reference proteome</keyword>
<evidence type="ECO:0000313" key="1">
    <source>
        <dbReference type="EMBL" id="MFD1226997.1"/>
    </source>
</evidence>
<accession>A0ABW3V2Y0</accession>
<protein>
    <submittedName>
        <fullName evidence="1">Uncharacterized protein</fullName>
    </submittedName>
</protein>
<organism evidence="1 2">
    <name type="scientific">Pseudochrobactrum kiredjianiae</name>
    <dbReference type="NCBI Taxonomy" id="386305"/>
    <lineage>
        <taxon>Bacteria</taxon>
        <taxon>Pseudomonadati</taxon>
        <taxon>Pseudomonadota</taxon>
        <taxon>Alphaproteobacteria</taxon>
        <taxon>Hyphomicrobiales</taxon>
        <taxon>Brucellaceae</taxon>
        <taxon>Pseudochrobactrum</taxon>
    </lineage>
</organism>
<comment type="caution">
    <text evidence="1">The sequence shown here is derived from an EMBL/GenBank/DDBJ whole genome shotgun (WGS) entry which is preliminary data.</text>
</comment>
<reference evidence="2" key="1">
    <citation type="journal article" date="2019" name="Int. J. Syst. Evol. Microbiol.">
        <title>The Global Catalogue of Microorganisms (GCM) 10K type strain sequencing project: providing services to taxonomists for standard genome sequencing and annotation.</title>
        <authorList>
            <consortium name="The Broad Institute Genomics Platform"/>
            <consortium name="The Broad Institute Genome Sequencing Center for Infectious Disease"/>
            <person name="Wu L."/>
            <person name="Ma J."/>
        </authorList>
    </citation>
    <scope>NUCLEOTIDE SEQUENCE [LARGE SCALE GENOMIC DNA]</scope>
    <source>
        <strain evidence="2">CCUG 49584</strain>
    </source>
</reference>